<dbReference type="RefSeq" id="WP_116624825.1">
    <property type="nucleotide sequence ID" value="NZ_QURN01000012.1"/>
</dbReference>
<dbReference type="SUPFAM" id="SSF47413">
    <property type="entry name" value="lambda repressor-like DNA-binding domains"/>
    <property type="match status" value="1"/>
</dbReference>
<dbReference type="EMBL" id="QURN01000012">
    <property type="protein sequence ID" value="RFC66649.1"/>
    <property type="molecule type" value="Genomic_DNA"/>
</dbReference>
<reference evidence="2" key="1">
    <citation type="submission" date="2018-08" db="EMBL/GenBank/DDBJ databases">
        <authorList>
            <person name="Im W.T."/>
        </authorList>
    </citation>
    <scope>NUCLEOTIDE SEQUENCE [LARGE SCALE GENOMIC DNA]</scope>
    <source>
        <strain evidence="2">LA-28</strain>
    </source>
</reference>
<comment type="caution">
    <text evidence="1">The sequence shown here is derived from an EMBL/GenBank/DDBJ whole genome shotgun (WGS) entry which is preliminary data.</text>
</comment>
<dbReference type="InterPro" id="IPR010982">
    <property type="entry name" value="Lambda_DNA-bd_dom_sf"/>
</dbReference>
<evidence type="ECO:0000313" key="2">
    <source>
        <dbReference type="Proteomes" id="UP000262379"/>
    </source>
</evidence>
<dbReference type="Proteomes" id="UP000262379">
    <property type="component" value="Unassembled WGS sequence"/>
</dbReference>
<evidence type="ECO:0000313" key="1">
    <source>
        <dbReference type="EMBL" id="RFC66649.1"/>
    </source>
</evidence>
<gene>
    <name evidence="1" type="ORF">DY251_15510</name>
</gene>
<sequence>MVTIVDTLTASLISGVNPVTALREATGYSLDQIAIASGLTVSDLSDFEANGQMEPETLNRITSALGITAKMAS</sequence>
<organism evidence="1 2">
    <name type="scientific">Mesorhizobium denitrificans</name>
    <dbReference type="NCBI Taxonomy" id="2294114"/>
    <lineage>
        <taxon>Bacteria</taxon>
        <taxon>Pseudomonadati</taxon>
        <taxon>Pseudomonadota</taxon>
        <taxon>Alphaproteobacteria</taxon>
        <taxon>Hyphomicrobiales</taxon>
        <taxon>Phyllobacteriaceae</taxon>
        <taxon>Mesorhizobium</taxon>
    </lineage>
</organism>
<proteinExistence type="predicted"/>
<accession>A0A371XBQ7</accession>
<dbReference type="AlphaFoldDB" id="A0A371XBQ7"/>
<protein>
    <submittedName>
        <fullName evidence="1">XRE family transcriptional regulator</fullName>
    </submittedName>
</protein>
<name>A0A371XBQ7_9HYPH</name>
<dbReference type="Gene3D" id="1.10.260.40">
    <property type="entry name" value="lambda repressor-like DNA-binding domains"/>
    <property type="match status" value="1"/>
</dbReference>
<dbReference type="GO" id="GO:0003677">
    <property type="term" value="F:DNA binding"/>
    <property type="evidence" value="ECO:0007669"/>
    <property type="project" value="InterPro"/>
</dbReference>
<keyword evidence="2" id="KW-1185">Reference proteome</keyword>